<evidence type="ECO:0000313" key="1">
    <source>
        <dbReference type="EMBL" id="RNA12955.1"/>
    </source>
</evidence>
<reference evidence="1 2" key="1">
    <citation type="journal article" date="2018" name="Sci. Rep.">
        <title>Genomic signatures of local adaptation to the degree of environmental predictability in rotifers.</title>
        <authorList>
            <person name="Franch-Gras L."/>
            <person name="Hahn C."/>
            <person name="Garcia-Roger E.M."/>
            <person name="Carmona M.J."/>
            <person name="Serra M."/>
            <person name="Gomez A."/>
        </authorList>
    </citation>
    <scope>NUCLEOTIDE SEQUENCE [LARGE SCALE GENOMIC DNA]</scope>
    <source>
        <strain evidence="1">HYR1</strain>
    </source>
</reference>
<sequence>MAGCEYKAVAFGIYKIKLKKDKSIQNIFVVERRSGQRRARLPSQIRPNLLHLALHRQVRLHPIRLLTLIKHSKLKDTLSSCLCVYLSAKNHSLFVNTDECLLNQLKHVEKRLFGQFQLLGAVPRGPMAAFGHSAEPGYAQDEHVSAYVKCKRAAKN</sequence>
<comment type="caution">
    <text evidence="1">The sequence shown here is derived from an EMBL/GenBank/DDBJ whole genome shotgun (WGS) entry which is preliminary data.</text>
</comment>
<organism evidence="1 2">
    <name type="scientific">Brachionus plicatilis</name>
    <name type="common">Marine rotifer</name>
    <name type="synonym">Brachionus muelleri</name>
    <dbReference type="NCBI Taxonomy" id="10195"/>
    <lineage>
        <taxon>Eukaryota</taxon>
        <taxon>Metazoa</taxon>
        <taxon>Spiralia</taxon>
        <taxon>Gnathifera</taxon>
        <taxon>Rotifera</taxon>
        <taxon>Eurotatoria</taxon>
        <taxon>Monogononta</taxon>
        <taxon>Pseudotrocha</taxon>
        <taxon>Ploima</taxon>
        <taxon>Brachionidae</taxon>
        <taxon>Brachionus</taxon>
    </lineage>
</organism>
<dbReference type="AlphaFoldDB" id="A0A3M7QPP5"/>
<name>A0A3M7QPP5_BRAPC</name>
<evidence type="ECO:0000313" key="2">
    <source>
        <dbReference type="Proteomes" id="UP000276133"/>
    </source>
</evidence>
<dbReference type="Proteomes" id="UP000276133">
    <property type="component" value="Unassembled WGS sequence"/>
</dbReference>
<dbReference type="EMBL" id="REGN01005548">
    <property type="protein sequence ID" value="RNA12955.1"/>
    <property type="molecule type" value="Genomic_DNA"/>
</dbReference>
<accession>A0A3M7QPP5</accession>
<proteinExistence type="predicted"/>
<keyword evidence="2" id="KW-1185">Reference proteome</keyword>
<gene>
    <name evidence="1" type="ORF">BpHYR1_006601</name>
</gene>
<protein>
    <submittedName>
        <fullName evidence="1">Uncharacterized protein</fullName>
    </submittedName>
</protein>